<dbReference type="GO" id="GO:0009986">
    <property type="term" value="C:cell surface"/>
    <property type="evidence" value="ECO:0007669"/>
    <property type="project" value="UniProtKB-SubCell"/>
</dbReference>
<feature type="domain" description="Trimeric autotransporter adhesin YadA-like C-terminal membrane anchor" evidence="13">
    <location>
        <begin position="1926"/>
        <end position="1988"/>
    </location>
</feature>
<keyword evidence="16" id="KW-1185">Reference proteome</keyword>
<dbReference type="PANTHER" id="PTHR23159">
    <property type="entry name" value="CENTROSOMAL PROTEIN 2"/>
    <property type="match status" value="1"/>
</dbReference>
<feature type="coiled-coil region" evidence="10">
    <location>
        <begin position="64"/>
        <end position="160"/>
    </location>
</feature>
<evidence type="ECO:0000256" key="2">
    <source>
        <dbReference type="ARBA" id="ARBA00004442"/>
    </source>
</evidence>
<feature type="domain" description="Trimeric autotransporter adhesin YadA-like head" evidence="14">
    <location>
        <begin position="713"/>
        <end position="739"/>
    </location>
</feature>
<evidence type="ECO:0000256" key="10">
    <source>
        <dbReference type="SAM" id="Coils"/>
    </source>
</evidence>
<dbReference type="GO" id="GO:0009279">
    <property type="term" value="C:cell outer membrane"/>
    <property type="evidence" value="ECO:0007669"/>
    <property type="project" value="UniProtKB-SubCell"/>
</dbReference>
<dbReference type="SUPFAM" id="SSF54523">
    <property type="entry name" value="Pili subunits"/>
    <property type="match status" value="1"/>
</dbReference>
<name>A0A2M8RVZ1_9PAST</name>
<keyword evidence="5" id="KW-0812">Transmembrane</keyword>
<feature type="domain" description="Trimeric autotransporter adhesin YadA-like head" evidence="14">
    <location>
        <begin position="770"/>
        <end position="792"/>
    </location>
</feature>
<keyword evidence="6 12" id="KW-0732">Signal</keyword>
<keyword evidence="7" id="KW-0653">Protein transport</keyword>
<dbReference type="Pfam" id="PF05658">
    <property type="entry name" value="YadA_head"/>
    <property type="match status" value="4"/>
</dbReference>
<keyword evidence="8" id="KW-0472">Membrane</keyword>
<comment type="caution">
    <text evidence="15">The sequence shown here is derived from an EMBL/GenBank/DDBJ whole genome shotgun (WGS) entry which is preliminary data.</text>
</comment>
<dbReference type="Gene3D" id="3.30.1300.30">
    <property type="entry name" value="GSPII I/J protein-like"/>
    <property type="match status" value="1"/>
</dbReference>
<evidence type="ECO:0008006" key="17">
    <source>
        <dbReference type="Google" id="ProtNLM"/>
    </source>
</evidence>
<feature type="chain" id="PRO_5014825092" description="Adhesin" evidence="12">
    <location>
        <begin position="21"/>
        <end position="1988"/>
    </location>
</feature>
<dbReference type="Gene3D" id="1.20.5.170">
    <property type="match status" value="2"/>
</dbReference>
<dbReference type="GO" id="GO:0015031">
    <property type="term" value="P:protein transport"/>
    <property type="evidence" value="ECO:0007669"/>
    <property type="project" value="UniProtKB-KW"/>
</dbReference>
<dbReference type="RefSeq" id="WP_100296733.1">
    <property type="nucleotide sequence ID" value="NZ_PHGZ01000013.1"/>
</dbReference>
<keyword evidence="10" id="KW-0175">Coiled coil</keyword>
<dbReference type="InterPro" id="IPR011049">
    <property type="entry name" value="Serralysin-like_metalloprot_C"/>
</dbReference>
<evidence type="ECO:0000259" key="14">
    <source>
        <dbReference type="Pfam" id="PF05658"/>
    </source>
</evidence>
<comment type="subcellular location">
    <subcellularLocation>
        <location evidence="2">Cell outer membrane</location>
    </subcellularLocation>
    <subcellularLocation>
        <location evidence="1">Cell surface</location>
    </subcellularLocation>
</comment>
<evidence type="ECO:0000256" key="7">
    <source>
        <dbReference type="ARBA" id="ARBA00022927"/>
    </source>
</evidence>
<dbReference type="Pfam" id="PF03895">
    <property type="entry name" value="YadA_anchor"/>
    <property type="match status" value="1"/>
</dbReference>
<feature type="compositionally biased region" description="Basic and acidic residues" evidence="11">
    <location>
        <begin position="654"/>
        <end position="672"/>
    </location>
</feature>
<feature type="domain" description="Trimeric autotransporter adhesin YadA-like head" evidence="14">
    <location>
        <begin position="741"/>
        <end position="766"/>
    </location>
</feature>
<accession>A0A2M8RVZ1</accession>
<gene>
    <name evidence="15" type="ORF">CVP04_06710</name>
</gene>
<organism evidence="15 16">
    <name type="scientific">Caviibacterium pharyngocola</name>
    <dbReference type="NCBI Taxonomy" id="28159"/>
    <lineage>
        <taxon>Bacteria</taxon>
        <taxon>Pseudomonadati</taxon>
        <taxon>Pseudomonadota</taxon>
        <taxon>Gammaproteobacteria</taxon>
        <taxon>Pasteurellales</taxon>
        <taxon>Pasteurellaceae</taxon>
        <taxon>Caviibacterium</taxon>
    </lineage>
</organism>
<dbReference type="PANTHER" id="PTHR23159:SF31">
    <property type="entry name" value="CENTROSOME-ASSOCIATED PROTEIN CEP250 ISOFORM X1"/>
    <property type="match status" value="1"/>
</dbReference>
<dbReference type="SUPFAM" id="SSF101967">
    <property type="entry name" value="Adhesin YadA, collagen-binding domain"/>
    <property type="match status" value="1"/>
</dbReference>
<dbReference type="OrthoDB" id="1631723at2"/>
<evidence type="ECO:0000256" key="12">
    <source>
        <dbReference type="SAM" id="SignalP"/>
    </source>
</evidence>
<evidence type="ECO:0000256" key="1">
    <source>
        <dbReference type="ARBA" id="ARBA00004241"/>
    </source>
</evidence>
<evidence type="ECO:0000256" key="4">
    <source>
        <dbReference type="ARBA" id="ARBA00022452"/>
    </source>
</evidence>
<dbReference type="InterPro" id="IPR008640">
    <property type="entry name" value="Adhesin_Head_dom"/>
</dbReference>
<dbReference type="Gene3D" id="2.150.10.10">
    <property type="entry name" value="Serralysin-like metalloprotease, C-terminal"/>
    <property type="match status" value="1"/>
</dbReference>
<sequence length="1988" mass="207986">MKQLLLSVSIAAALSGGAWATPISMEGIATSPNAVAIGSNSYSTAVDGVAYGQGAVATGDNFDRDDFKQKLDENKAAVDAVNNKQADINNKNNQLDAAKDAIKSLNDQIADLTKQQKDVADKIKKKDELTNQKSNLTNDVNNAQNTFNNAQTELDKILSKGTNLYLNFTDVLNSLNWDVLKDTSKTEQQRVQTVASELQGKIETNFADFAGRYTASQYEGIVQGYINRQASYQGSYEFLAENTGSVAFGLSDLVISNSSVSSWGIFSKDLLNMENKYFLNNKNYLFNQLFFTSPLNETSYIDGYDDISKYMSFKNSSVGINNGDFYLNSWINLSKSISSDKLLQLRLYYADPTKILSSDYQKLLNSNVLIAESRKQLKVDNKIDLFQLLSLEINVQSNINLGSTFVSSYNAAAKKNYSGTEKILYNLKGMKSDTDVVQLHTHDSNIAIITKIKDYTASNQNLITTADIDTFTKYYQVLKDYNAQIDWNFTESAINLTEYRKSLDKVLAYNEKIDQFLKLNQSIIEERKKTDADADKIHRETLQLMNLKAEILDGTNDMTNFMAGIELQYNDEWANYYLFYGKEEADKYIKRINAELKLYDPNDEIVVATTDEAKRIQKAYDDAKADLDKKQKALDDINKQIADLTLTPSETATDETKRAKEQELADREADKARLEEEIKNGKTELDKLKEELAKTDLKELGTRSQAYGSEAFASGIDSLAVGTQATATGDNSIAVGRESSATATDAIAIGRKSTVSNAKSIALGAENTVSGEKSIAIGYGHTVSGDRSTAIGDPNVVSGNDVFVGGNNNTVASNNVMVVGNNVDVGEGFDNAVVLGNNSTVGTANPTASIVLRGTTYNFAGITPSSVVSVGASGSERQITNVAAGRISATSTDAINGSQLHALADAIENLQAQGATTITAGDNITVSGSPTTGYTISATAGTDTNTQATVTAGTGVTVDNTGRNDDGTINYVVSATGTTITAGNNVTVSGNATDGYTINATDTDTNTQATVTAGTGVTVDNTGRNDDGTINYVVSANGTTITAGNNVTVSGNATDGYTINATDTDTNTQATVTAGTGVTVDNTGRNDDGTINYVVSANGTTITAGNNVTVSGNATDGYTINATDTDTNTQATVTAGTGVTVDNTGRNDDGTINYVVSATGTTITAGNNVTVSGNATDGYTINSTDTNTQATVTAGTGVTVDNTGRNDDGTINYVVSATGTTITAGDNVTVSGNATDGYTINAKDTQATVTAGTGVTVDSTGRNDDGTINYVVSATGTKITAGENVTVSGNAIDGYTINAIATTDTNTQSTSSAGKGISLNTTDNDDGTKNYEISAKIGGGLAFDANGNIVNDVKITAGSNIQVTGDATSGYTISATNTDTRNTTSADTTKGITVTEETNDDGTTNYKIAAKVGEGLKFDDNGNIASTVKITAGNDNVTIGGNLTDGFTISAKDTNTQSTTDAGLGVSVTTTDNDDGTKNYTVAAKLGEGLAFDDDGKIANTVKITAGNDNVSVGGNLTDGFTISAKDTNTQSTTDAGKGVSVTATDNDDGTKNYTVAAKLGEGLTFDDENNIASTVKITAGNDNVTVGGNLTDGFTISAKDTNTQSTTDAGKGVSVTTTDNDDGTKNYTVAAKLGEGLAFDDDGKIANTVKITAGNDNVTVGGNLTDGFTISTTDTNTQSTTDAGLGVSVTTTDNDDGTKNYTVAAKLGEGLAFDDDGKIANTVKITAGNENVTVNGNLTDGFEISATDTNTKTAVTGTKGVTVTSTIDDSDTSRSYEVGINAGEGLRINTSGALDVEGVTTATDDGKIVKRRSLNDAVVVTGDNRNISTKTTEGNSVQVVLANDLNVNSVTTGNVSISNNGINAGNRIIANVAPGAINATSTDAVNGSQLHATNLRLDNVEYKLGDFNKRAQKGIAAAAAMGILPQPTLPGKSMLTAATTSYRSEQALAVGYSRLSDNAKHIIKISGSSNMSGKKDVIFGAAYGYQW</sequence>
<dbReference type="InterPro" id="IPR005594">
    <property type="entry name" value="YadA_C"/>
</dbReference>
<dbReference type="InterPro" id="IPR045584">
    <property type="entry name" value="Pilin-like"/>
</dbReference>
<evidence type="ECO:0000313" key="15">
    <source>
        <dbReference type="EMBL" id="PJG83043.1"/>
    </source>
</evidence>
<keyword evidence="9" id="KW-0998">Cell outer membrane</keyword>
<evidence type="ECO:0000256" key="3">
    <source>
        <dbReference type="ARBA" id="ARBA00022448"/>
    </source>
</evidence>
<dbReference type="Proteomes" id="UP000230282">
    <property type="component" value="Unassembled WGS sequence"/>
</dbReference>
<dbReference type="EMBL" id="PHGZ01000013">
    <property type="protein sequence ID" value="PJG83043.1"/>
    <property type="molecule type" value="Genomic_DNA"/>
</dbReference>
<proteinExistence type="predicted"/>
<feature type="domain" description="Trimeric autotransporter adhesin YadA-like head" evidence="14">
    <location>
        <begin position="29"/>
        <end position="55"/>
    </location>
</feature>
<keyword evidence="4" id="KW-1134">Transmembrane beta strand</keyword>
<evidence type="ECO:0000256" key="6">
    <source>
        <dbReference type="ARBA" id="ARBA00022729"/>
    </source>
</evidence>
<evidence type="ECO:0000256" key="9">
    <source>
        <dbReference type="ARBA" id="ARBA00023237"/>
    </source>
</evidence>
<evidence type="ECO:0000259" key="13">
    <source>
        <dbReference type="Pfam" id="PF03895"/>
    </source>
</evidence>
<feature type="signal peptide" evidence="12">
    <location>
        <begin position="1"/>
        <end position="20"/>
    </location>
</feature>
<evidence type="ECO:0000256" key="5">
    <source>
        <dbReference type="ARBA" id="ARBA00022692"/>
    </source>
</evidence>
<feature type="region of interest" description="Disordered" evidence="11">
    <location>
        <begin position="648"/>
        <end position="672"/>
    </location>
</feature>
<evidence type="ECO:0000313" key="16">
    <source>
        <dbReference type="Proteomes" id="UP000230282"/>
    </source>
</evidence>
<evidence type="ECO:0000256" key="8">
    <source>
        <dbReference type="ARBA" id="ARBA00023136"/>
    </source>
</evidence>
<dbReference type="CDD" id="cd12820">
    <property type="entry name" value="LbR_YadA-like"/>
    <property type="match status" value="1"/>
</dbReference>
<evidence type="ECO:0000256" key="11">
    <source>
        <dbReference type="SAM" id="MobiDB-lite"/>
    </source>
</evidence>
<keyword evidence="3" id="KW-0813">Transport</keyword>
<protein>
    <recommendedName>
        <fullName evidence="17">Adhesin</fullName>
    </recommendedName>
</protein>
<reference evidence="15 16" key="1">
    <citation type="submission" date="2017-11" db="EMBL/GenBank/DDBJ databases">
        <title>Reclassification of Bisgaard taxon 5 as Caviibacterium pharyngocola gen. nov., sp. nov.</title>
        <authorList>
            <person name="Christensen H."/>
        </authorList>
    </citation>
    <scope>NUCLEOTIDE SEQUENCE [LARGE SCALE GENOMIC DNA]</scope>
    <source>
        <strain evidence="15 16">7_3</strain>
    </source>
</reference>